<dbReference type="Proteomes" id="UP000054636">
    <property type="component" value="Unassembled WGS sequence"/>
</dbReference>
<gene>
    <name evidence="1" type="ORF">AM588_10007118</name>
</gene>
<dbReference type="GO" id="GO:0016787">
    <property type="term" value="F:hydrolase activity"/>
    <property type="evidence" value="ECO:0007669"/>
    <property type="project" value="InterPro"/>
</dbReference>
<dbReference type="PANTHER" id="PTHR43808">
    <property type="entry name" value="ACETYLORNITHINE DEACETYLASE"/>
    <property type="match status" value="1"/>
</dbReference>
<reference evidence="1 2" key="1">
    <citation type="submission" date="2015-11" db="EMBL/GenBank/DDBJ databases">
        <title>Genomes and virulence difference between two physiological races of Phytophthora nicotianae.</title>
        <authorList>
            <person name="Liu H."/>
            <person name="Ma X."/>
            <person name="Yu H."/>
            <person name="Fang D."/>
            <person name="Li Y."/>
            <person name="Wang X."/>
            <person name="Wang W."/>
            <person name="Dong Y."/>
            <person name="Xiao B."/>
        </authorList>
    </citation>
    <scope>NUCLEOTIDE SEQUENCE [LARGE SCALE GENOMIC DNA]</scope>
    <source>
        <strain evidence="2">race 1</strain>
    </source>
</reference>
<dbReference type="EMBL" id="LNFP01000091">
    <property type="protein sequence ID" value="KUF97900.1"/>
    <property type="molecule type" value="Genomic_DNA"/>
</dbReference>
<dbReference type="AlphaFoldDB" id="A0A0W8DNZ3"/>
<evidence type="ECO:0000313" key="2">
    <source>
        <dbReference type="Proteomes" id="UP000054636"/>
    </source>
</evidence>
<organism evidence="1 2">
    <name type="scientific">Phytophthora nicotianae</name>
    <name type="common">Potato buckeye rot agent</name>
    <name type="synonym">Phytophthora parasitica</name>
    <dbReference type="NCBI Taxonomy" id="4792"/>
    <lineage>
        <taxon>Eukaryota</taxon>
        <taxon>Sar</taxon>
        <taxon>Stramenopiles</taxon>
        <taxon>Oomycota</taxon>
        <taxon>Peronosporomycetes</taxon>
        <taxon>Peronosporales</taxon>
        <taxon>Peronosporaceae</taxon>
        <taxon>Phytophthora</taxon>
    </lineage>
</organism>
<name>A0A0W8DNZ3_PHYNI</name>
<accession>A0A0W8DNZ3</accession>
<proteinExistence type="predicted"/>
<dbReference type="Gene3D" id="3.40.630.10">
    <property type="entry name" value="Zn peptidases"/>
    <property type="match status" value="1"/>
</dbReference>
<sequence length="296" mass="32511">MASLLQDIQLDETSYVELLRKIIGVSEKVQNAPSLGLIPQENLVSDIVLAELQPYTKENGGYLTIERVEFVAGRGNVIITYQHPDFADSEKTVAFVGSHMDVVPANPEGWERDPFTLTVEGDKLYGRGTTDCLGHVALMTELFKELAQKKVRMETKLIAKVHSYVDELNANITSLEGKRGPVSKYTLPAENWNGKLELTFENQFFEGIACSLESVGYKSLHAAIANVLGEAKPFSISGSLPLVRDLQRAGLDLTLTGFGKSSVYHGDNEYCQLSDMKNAIKILARTVANVEAANSK</sequence>
<protein>
    <recommendedName>
        <fullName evidence="3">Peptidase M20 dimerisation domain-containing protein</fullName>
    </recommendedName>
</protein>
<evidence type="ECO:0000313" key="1">
    <source>
        <dbReference type="EMBL" id="KUF97900.1"/>
    </source>
</evidence>
<dbReference type="Pfam" id="PF01546">
    <property type="entry name" value="Peptidase_M20"/>
    <property type="match status" value="1"/>
</dbReference>
<evidence type="ECO:0008006" key="3">
    <source>
        <dbReference type="Google" id="ProtNLM"/>
    </source>
</evidence>
<dbReference type="SUPFAM" id="SSF53187">
    <property type="entry name" value="Zn-dependent exopeptidases"/>
    <property type="match status" value="1"/>
</dbReference>
<dbReference type="InterPro" id="IPR002933">
    <property type="entry name" value="Peptidase_M20"/>
</dbReference>
<dbReference type="InterPro" id="IPR050072">
    <property type="entry name" value="Peptidase_M20A"/>
</dbReference>
<dbReference type="PANTHER" id="PTHR43808:SF3">
    <property type="entry name" value="ACETYLORNITHINE DEACETYLASE"/>
    <property type="match status" value="1"/>
</dbReference>
<comment type="caution">
    <text evidence="1">The sequence shown here is derived from an EMBL/GenBank/DDBJ whole genome shotgun (WGS) entry which is preliminary data.</text>
</comment>